<comment type="caution">
    <text evidence="1">The sequence shown here is derived from an EMBL/GenBank/DDBJ whole genome shotgun (WGS) entry which is preliminary data.</text>
</comment>
<dbReference type="Proteomes" id="UP001461960">
    <property type="component" value="Unassembled WGS sequence"/>
</dbReference>
<dbReference type="RefSeq" id="WP_299221198.1">
    <property type="nucleotide sequence ID" value="NZ_JBDGHN010000008.1"/>
</dbReference>
<dbReference type="EMBL" id="JBDGHN010000008">
    <property type="protein sequence ID" value="MEN2752505.1"/>
    <property type="molecule type" value="Genomic_DNA"/>
</dbReference>
<name>A0ABU9XAQ5_9GAMM</name>
<sequence length="83" mass="9462">MNNNLIGSDLARAMLRRGDKQIWCAVSNDSDEQALTAIHKDDYSGIYPIVTYKDDRFICSKGESWMHAVPVRRVELSQNEIGF</sequence>
<reference evidence="1 2" key="1">
    <citation type="submission" date="2024-05" db="EMBL/GenBank/DDBJ databases">
        <authorList>
            <person name="Kim H.-Y."/>
            <person name="Kim E."/>
            <person name="Cai Y."/>
            <person name="Yang S.-M."/>
            <person name="Lee W."/>
        </authorList>
    </citation>
    <scope>NUCLEOTIDE SEQUENCE [LARGE SCALE GENOMIC DNA]</scope>
    <source>
        <strain evidence="1 2">FBL11</strain>
    </source>
</reference>
<gene>
    <name evidence="1" type="ORF">AAIR29_12775</name>
</gene>
<evidence type="ECO:0000313" key="2">
    <source>
        <dbReference type="Proteomes" id="UP001461960"/>
    </source>
</evidence>
<protein>
    <submittedName>
        <fullName evidence="1">Uncharacterized protein</fullName>
    </submittedName>
</protein>
<accession>A0ABU9XAQ5</accession>
<keyword evidence="2" id="KW-1185">Reference proteome</keyword>
<organism evidence="1 2">
    <name type="scientific">Psychrobacter saeujeotis</name>
    <dbReference type="NCBI Taxonomy" id="3143436"/>
    <lineage>
        <taxon>Bacteria</taxon>
        <taxon>Pseudomonadati</taxon>
        <taxon>Pseudomonadota</taxon>
        <taxon>Gammaproteobacteria</taxon>
        <taxon>Moraxellales</taxon>
        <taxon>Moraxellaceae</taxon>
        <taxon>Psychrobacter</taxon>
    </lineage>
</organism>
<proteinExistence type="predicted"/>
<evidence type="ECO:0000313" key="1">
    <source>
        <dbReference type="EMBL" id="MEN2752505.1"/>
    </source>
</evidence>